<accession>A0AAN9H6H7</accession>
<reference evidence="1 2" key="1">
    <citation type="submission" date="2024-02" db="EMBL/GenBank/DDBJ databases">
        <title>Chromosome-level genome assembly of the Eurasian Minnow (Phoxinus phoxinus).</title>
        <authorList>
            <person name="Oriowo T.O."/>
            <person name="Martin S."/>
            <person name="Stange M."/>
            <person name="Chrysostomakis Y."/>
            <person name="Brown T."/>
            <person name="Winkler S."/>
            <person name="Kukowka S."/>
            <person name="Myers E.W."/>
            <person name="Bohne A."/>
        </authorList>
    </citation>
    <scope>NUCLEOTIDE SEQUENCE [LARGE SCALE GENOMIC DNA]</scope>
    <source>
        <strain evidence="1">ZFMK-TIS-60720</strain>
        <tissue evidence="1">Whole Organism</tissue>
    </source>
</reference>
<dbReference type="Proteomes" id="UP001364617">
    <property type="component" value="Unassembled WGS sequence"/>
</dbReference>
<dbReference type="EMBL" id="JAYKXH010000012">
    <property type="protein sequence ID" value="KAK7150634.1"/>
    <property type="molecule type" value="Genomic_DNA"/>
</dbReference>
<dbReference type="AlphaFoldDB" id="A0AAN9H6H7"/>
<evidence type="ECO:0000313" key="1">
    <source>
        <dbReference type="EMBL" id="KAK7150634.1"/>
    </source>
</evidence>
<gene>
    <name evidence="1" type="ORF">R3I93_011775</name>
</gene>
<organism evidence="1 2">
    <name type="scientific">Phoxinus phoxinus</name>
    <name type="common">Eurasian minnow</name>
    <dbReference type="NCBI Taxonomy" id="58324"/>
    <lineage>
        <taxon>Eukaryota</taxon>
        <taxon>Metazoa</taxon>
        <taxon>Chordata</taxon>
        <taxon>Craniata</taxon>
        <taxon>Vertebrata</taxon>
        <taxon>Euteleostomi</taxon>
        <taxon>Actinopterygii</taxon>
        <taxon>Neopterygii</taxon>
        <taxon>Teleostei</taxon>
        <taxon>Ostariophysi</taxon>
        <taxon>Cypriniformes</taxon>
        <taxon>Leuciscidae</taxon>
        <taxon>Phoxininae</taxon>
        <taxon>Phoxinus</taxon>
    </lineage>
</organism>
<evidence type="ECO:0000313" key="2">
    <source>
        <dbReference type="Proteomes" id="UP001364617"/>
    </source>
</evidence>
<name>A0AAN9H6H7_9TELE</name>
<keyword evidence="2" id="KW-1185">Reference proteome</keyword>
<sequence>MSSQSASSSVVVTGVPLYTVVNSSTFHLSSHQTDWRASCLPVMFMTTSNSSSYMYIISGGCCSLQPKDQPVPELVVSLESESESISSEESVLSIFSCCKPQRNTDCDCDTDCGQ</sequence>
<comment type="caution">
    <text evidence="1">The sequence shown here is derived from an EMBL/GenBank/DDBJ whole genome shotgun (WGS) entry which is preliminary data.</text>
</comment>
<protein>
    <submittedName>
        <fullName evidence="1">Uncharacterized protein</fullName>
    </submittedName>
</protein>
<proteinExistence type="predicted"/>